<evidence type="ECO:0000313" key="2">
    <source>
        <dbReference type="EMBL" id="ACL23540.1"/>
    </source>
</evidence>
<accession>B8G4D4</accession>
<dbReference type="Pfam" id="PF26621">
    <property type="entry name" value="DUF8198"/>
    <property type="match status" value="1"/>
</dbReference>
<dbReference type="eggNOG" id="ENOG5031R3M">
    <property type="taxonomic scope" value="Bacteria"/>
</dbReference>
<dbReference type="KEGG" id="cag:Cagg_0601"/>
<sequence>MNTLRQYRIALQIFQSNRLRRDYRDLSEVPAYEPLGEFFFNEMYGPRDFSRRDQEGRRLAHFIDLLPGVHLHDLEEILELLDLTYQLDDDLAQRMMAANVGTDFDETVYEHFYREADKYDDRLRQLNLVRSSLYNVFRLSRSSLIGMALRQTVFVARLVGISEVHTFLRRGYDALQRVTTIDHFAETIYRRELDRLNRLYQR</sequence>
<evidence type="ECO:0000259" key="1">
    <source>
        <dbReference type="Pfam" id="PF26621"/>
    </source>
</evidence>
<dbReference type="STRING" id="326427.Cagg_0601"/>
<keyword evidence="3" id="KW-1185">Reference proteome</keyword>
<dbReference type="HOGENOM" id="CLU_087830_0_0_0"/>
<dbReference type="Proteomes" id="UP000002508">
    <property type="component" value="Chromosome"/>
</dbReference>
<proteinExistence type="predicted"/>
<gene>
    <name evidence="2" type="ordered locus">Cagg_0601</name>
</gene>
<organism evidence="2 3">
    <name type="scientific">Chloroflexus aggregans (strain MD-66 / DSM 9485)</name>
    <dbReference type="NCBI Taxonomy" id="326427"/>
    <lineage>
        <taxon>Bacteria</taxon>
        <taxon>Bacillati</taxon>
        <taxon>Chloroflexota</taxon>
        <taxon>Chloroflexia</taxon>
        <taxon>Chloroflexales</taxon>
        <taxon>Chloroflexineae</taxon>
        <taxon>Chloroflexaceae</taxon>
        <taxon>Chloroflexus</taxon>
    </lineage>
</organism>
<dbReference type="InterPro" id="IPR058511">
    <property type="entry name" value="DUF8198"/>
</dbReference>
<dbReference type="EMBL" id="CP001337">
    <property type="protein sequence ID" value="ACL23540.1"/>
    <property type="molecule type" value="Genomic_DNA"/>
</dbReference>
<dbReference type="RefSeq" id="WP_012615906.1">
    <property type="nucleotide sequence ID" value="NC_011831.1"/>
</dbReference>
<dbReference type="AlphaFoldDB" id="B8G4D4"/>
<feature type="domain" description="DUF8198" evidence="1">
    <location>
        <begin position="4"/>
        <end position="201"/>
    </location>
</feature>
<evidence type="ECO:0000313" key="3">
    <source>
        <dbReference type="Proteomes" id="UP000002508"/>
    </source>
</evidence>
<dbReference type="InterPro" id="IPR058063">
    <property type="entry name" value="FFLEE_fam"/>
</dbReference>
<dbReference type="OrthoDB" id="7957365at2"/>
<name>B8G4D4_CHLAD</name>
<protein>
    <recommendedName>
        <fullName evidence="1">DUF8198 domain-containing protein</fullName>
    </recommendedName>
</protein>
<dbReference type="NCBIfam" id="NF047641">
    <property type="entry name" value="FFLEE_fam"/>
    <property type="match status" value="1"/>
</dbReference>
<reference evidence="2" key="1">
    <citation type="submission" date="2008-12" db="EMBL/GenBank/DDBJ databases">
        <title>Complete sequence of Chloroflexus aggregans DSM 9485.</title>
        <authorList>
            <consortium name="US DOE Joint Genome Institute"/>
            <person name="Lucas S."/>
            <person name="Copeland A."/>
            <person name="Lapidus A."/>
            <person name="Glavina del Rio T."/>
            <person name="Dalin E."/>
            <person name="Tice H."/>
            <person name="Pitluck S."/>
            <person name="Foster B."/>
            <person name="Larimer F."/>
            <person name="Land M."/>
            <person name="Hauser L."/>
            <person name="Kyrpides N."/>
            <person name="Mikhailova N."/>
            <person name="Bryant D."/>
            <person name="Richardson P."/>
        </authorList>
    </citation>
    <scope>NUCLEOTIDE SEQUENCE</scope>
    <source>
        <strain evidence="2">DSM 9485</strain>
    </source>
</reference>